<dbReference type="GO" id="GO:0008233">
    <property type="term" value="F:peptidase activity"/>
    <property type="evidence" value="ECO:0007669"/>
    <property type="project" value="UniProtKB-KW"/>
</dbReference>
<dbReference type="SUPFAM" id="SSF53098">
    <property type="entry name" value="Ribonuclease H-like"/>
    <property type="match status" value="1"/>
</dbReference>
<dbReference type="PANTHER" id="PTHR42648">
    <property type="entry name" value="TRANSPOSASE, PUTATIVE-RELATED"/>
    <property type="match status" value="1"/>
</dbReference>
<dbReference type="AlphaFoldDB" id="A0A5B6WFF3"/>
<keyword evidence="1" id="KW-0378">Hydrolase</keyword>
<dbReference type="InterPro" id="IPR039537">
    <property type="entry name" value="Retrotran_Ty1/copia-like"/>
</dbReference>
<evidence type="ECO:0000259" key="2">
    <source>
        <dbReference type="Pfam" id="PF22936"/>
    </source>
</evidence>
<name>A0A5B6WFF3_9ROSI</name>
<comment type="caution">
    <text evidence="3">The sequence shown here is derived from an EMBL/GenBank/DDBJ whole genome shotgun (WGS) entry which is preliminary data.</text>
</comment>
<feature type="domain" description="Retrovirus-related Pol polyprotein from transposon TNT 1-94-like beta-barrel" evidence="2">
    <location>
        <begin position="17"/>
        <end position="86"/>
    </location>
</feature>
<dbReference type="OrthoDB" id="1935865at2759"/>
<dbReference type="InterPro" id="IPR054722">
    <property type="entry name" value="PolX-like_BBD"/>
</dbReference>
<sequence>MGDLKKKKTGETGSSVTGCGSHICTNVQGLTRSGQLKKGEVYLQVGNGVRLAALAVGSYELTLPSGLLLDLNNGFYVPSISRNTISDVFRPLSSIDRGGYKYFITFTDDFSRYGYVYLMRHKFKSFEVFKSFQNEAQNQLGKKIKAF</sequence>
<organism evidence="3 4">
    <name type="scientific">Gossypium australe</name>
    <dbReference type="NCBI Taxonomy" id="47621"/>
    <lineage>
        <taxon>Eukaryota</taxon>
        <taxon>Viridiplantae</taxon>
        <taxon>Streptophyta</taxon>
        <taxon>Embryophyta</taxon>
        <taxon>Tracheophyta</taxon>
        <taxon>Spermatophyta</taxon>
        <taxon>Magnoliopsida</taxon>
        <taxon>eudicotyledons</taxon>
        <taxon>Gunneridae</taxon>
        <taxon>Pentapetalae</taxon>
        <taxon>rosids</taxon>
        <taxon>malvids</taxon>
        <taxon>Malvales</taxon>
        <taxon>Malvaceae</taxon>
        <taxon>Malvoideae</taxon>
        <taxon>Gossypium</taxon>
    </lineage>
</organism>
<dbReference type="Pfam" id="PF22936">
    <property type="entry name" value="Pol_BBD"/>
    <property type="match status" value="1"/>
</dbReference>
<keyword evidence="1" id="KW-0645">Protease</keyword>
<evidence type="ECO:0000313" key="3">
    <source>
        <dbReference type="EMBL" id="KAA3479897.1"/>
    </source>
</evidence>
<evidence type="ECO:0000256" key="1">
    <source>
        <dbReference type="ARBA" id="ARBA00022670"/>
    </source>
</evidence>
<proteinExistence type="predicted"/>
<dbReference type="Proteomes" id="UP000325315">
    <property type="component" value="Unassembled WGS sequence"/>
</dbReference>
<evidence type="ECO:0000313" key="4">
    <source>
        <dbReference type="Proteomes" id="UP000325315"/>
    </source>
</evidence>
<keyword evidence="4" id="KW-1185">Reference proteome</keyword>
<dbReference type="InterPro" id="IPR012337">
    <property type="entry name" value="RNaseH-like_sf"/>
</dbReference>
<gene>
    <name evidence="3" type="ORF">EPI10_020374</name>
</gene>
<dbReference type="InterPro" id="IPR036397">
    <property type="entry name" value="RNaseH_sf"/>
</dbReference>
<dbReference type="GO" id="GO:0006508">
    <property type="term" value="P:proteolysis"/>
    <property type="evidence" value="ECO:0007669"/>
    <property type="project" value="UniProtKB-KW"/>
</dbReference>
<reference evidence="4" key="1">
    <citation type="journal article" date="2019" name="Plant Biotechnol. J.">
        <title>Genome sequencing of the Australian wild diploid species Gossypium australe highlights disease resistance and delayed gland morphogenesis.</title>
        <authorList>
            <person name="Cai Y."/>
            <person name="Cai X."/>
            <person name="Wang Q."/>
            <person name="Wang P."/>
            <person name="Zhang Y."/>
            <person name="Cai C."/>
            <person name="Xu Y."/>
            <person name="Wang K."/>
            <person name="Zhou Z."/>
            <person name="Wang C."/>
            <person name="Geng S."/>
            <person name="Li B."/>
            <person name="Dong Q."/>
            <person name="Hou Y."/>
            <person name="Wang H."/>
            <person name="Ai P."/>
            <person name="Liu Z."/>
            <person name="Yi F."/>
            <person name="Sun M."/>
            <person name="An G."/>
            <person name="Cheng J."/>
            <person name="Zhang Y."/>
            <person name="Shi Q."/>
            <person name="Xie Y."/>
            <person name="Shi X."/>
            <person name="Chang Y."/>
            <person name="Huang F."/>
            <person name="Chen Y."/>
            <person name="Hong S."/>
            <person name="Mi L."/>
            <person name="Sun Q."/>
            <person name="Zhang L."/>
            <person name="Zhou B."/>
            <person name="Peng R."/>
            <person name="Zhang X."/>
            <person name="Liu F."/>
        </authorList>
    </citation>
    <scope>NUCLEOTIDE SEQUENCE [LARGE SCALE GENOMIC DNA]</scope>
    <source>
        <strain evidence="4">cv. PA1801</strain>
    </source>
</reference>
<dbReference type="PANTHER" id="PTHR42648:SF27">
    <property type="entry name" value="RNA-DIRECTED DNA POLYMERASE"/>
    <property type="match status" value="1"/>
</dbReference>
<protein>
    <submittedName>
        <fullName evidence="3">Polyprotein</fullName>
    </submittedName>
</protein>
<accession>A0A5B6WFF3</accession>
<dbReference type="Gene3D" id="3.30.420.10">
    <property type="entry name" value="Ribonuclease H-like superfamily/Ribonuclease H"/>
    <property type="match status" value="1"/>
</dbReference>
<dbReference type="GO" id="GO:0003676">
    <property type="term" value="F:nucleic acid binding"/>
    <property type="evidence" value="ECO:0007669"/>
    <property type="project" value="InterPro"/>
</dbReference>
<dbReference type="EMBL" id="SMMG02000003">
    <property type="protein sequence ID" value="KAA3479897.1"/>
    <property type="molecule type" value="Genomic_DNA"/>
</dbReference>